<dbReference type="InterPro" id="IPR032710">
    <property type="entry name" value="NTF2-like_dom_sf"/>
</dbReference>
<keyword evidence="3" id="KW-0223">Dioxygenase</keyword>
<dbReference type="RefSeq" id="WP_345400665.1">
    <property type="nucleotide sequence ID" value="NZ_BAABLA010000101.1"/>
</dbReference>
<evidence type="ECO:0000313" key="3">
    <source>
        <dbReference type="EMBL" id="MFC6869442.1"/>
    </source>
</evidence>
<dbReference type="PANTHER" id="PTHR41534">
    <property type="entry name" value="BLR3401 PROTEIN"/>
    <property type="match status" value="1"/>
</dbReference>
<dbReference type="Pfam" id="PF00866">
    <property type="entry name" value="Ring_hydroxyl_B"/>
    <property type="match status" value="1"/>
</dbReference>
<sequence length="173" mass="20020">MTINMEDNRVALRTTVEDFLFEESALLDEGRFREWLELLTEDIHYIIPVQVTKERARGDVGSTTMAHWDDDFTGLQMRVLRLDTEYAWAEDPPSRTRHFVSNVRVSPRPSENELDVRSNVLVSRCRGDSRTSDLITAERRDVLRHTDTGLRLAGRTVILDQVVIATHNLAFFF</sequence>
<name>A0ABW2C2B9_9PSEU</name>
<dbReference type="Proteomes" id="UP001596337">
    <property type="component" value="Unassembled WGS sequence"/>
</dbReference>
<comment type="similarity">
    <text evidence="1">Belongs to the bacterial ring-hydroxylating dioxygenase beta subunit family.</text>
</comment>
<dbReference type="InterPro" id="IPR000391">
    <property type="entry name" value="Rng_hydr_dOase-bsu"/>
</dbReference>
<gene>
    <name evidence="3" type="ORF">ACFQGD_20075</name>
</gene>
<keyword evidence="4" id="KW-1185">Reference proteome</keyword>
<dbReference type="SUPFAM" id="SSF54427">
    <property type="entry name" value="NTF2-like"/>
    <property type="match status" value="1"/>
</dbReference>
<reference evidence="4" key="1">
    <citation type="journal article" date="2019" name="Int. J. Syst. Evol. Microbiol.">
        <title>The Global Catalogue of Microorganisms (GCM) 10K type strain sequencing project: providing services to taxonomists for standard genome sequencing and annotation.</title>
        <authorList>
            <consortium name="The Broad Institute Genomics Platform"/>
            <consortium name="The Broad Institute Genome Sequencing Center for Infectious Disease"/>
            <person name="Wu L."/>
            <person name="Ma J."/>
        </authorList>
    </citation>
    <scope>NUCLEOTIDE SEQUENCE [LARGE SCALE GENOMIC DNA]</scope>
    <source>
        <strain evidence="4">KCTC 32255</strain>
    </source>
</reference>
<keyword evidence="2 3" id="KW-0560">Oxidoreductase</keyword>
<organism evidence="3 4">
    <name type="scientific">Haloechinothrix salitolerans</name>
    <dbReference type="NCBI Taxonomy" id="926830"/>
    <lineage>
        <taxon>Bacteria</taxon>
        <taxon>Bacillati</taxon>
        <taxon>Actinomycetota</taxon>
        <taxon>Actinomycetes</taxon>
        <taxon>Pseudonocardiales</taxon>
        <taxon>Pseudonocardiaceae</taxon>
        <taxon>Haloechinothrix</taxon>
    </lineage>
</organism>
<dbReference type="NCBIfam" id="NF007479">
    <property type="entry name" value="PRK10069.1"/>
    <property type="match status" value="1"/>
</dbReference>
<dbReference type="PANTHER" id="PTHR41534:SF2">
    <property type="entry name" value="3-PHENYLPROPIONATE_CINNAMIC ACID DIOXYGENASE SUBUNIT BETA"/>
    <property type="match status" value="1"/>
</dbReference>
<evidence type="ECO:0000256" key="2">
    <source>
        <dbReference type="ARBA" id="ARBA00023002"/>
    </source>
</evidence>
<accession>A0ABW2C2B9</accession>
<dbReference type="GO" id="GO:0051213">
    <property type="term" value="F:dioxygenase activity"/>
    <property type="evidence" value="ECO:0007669"/>
    <property type="project" value="UniProtKB-KW"/>
</dbReference>
<proteinExistence type="inferred from homology"/>
<comment type="caution">
    <text evidence="3">The sequence shown here is derived from an EMBL/GenBank/DDBJ whole genome shotgun (WGS) entry which is preliminary data.</text>
</comment>
<evidence type="ECO:0000256" key="1">
    <source>
        <dbReference type="ARBA" id="ARBA00009570"/>
    </source>
</evidence>
<dbReference type="Gene3D" id="3.10.450.50">
    <property type="match status" value="1"/>
</dbReference>
<dbReference type="CDD" id="cd00667">
    <property type="entry name" value="ring_hydroxylating_dioxygenases_beta"/>
    <property type="match status" value="1"/>
</dbReference>
<dbReference type="EMBL" id="JBHSXX010000001">
    <property type="protein sequence ID" value="MFC6869442.1"/>
    <property type="molecule type" value="Genomic_DNA"/>
</dbReference>
<dbReference type="EC" id="1.14.-.-" evidence="3"/>
<protein>
    <submittedName>
        <fullName evidence="3">Aromatic-ring-hydroxylating dioxygenase subunit beta</fullName>
        <ecNumber evidence="3">1.14.-.-</ecNumber>
    </submittedName>
</protein>
<evidence type="ECO:0000313" key="4">
    <source>
        <dbReference type="Proteomes" id="UP001596337"/>
    </source>
</evidence>